<protein>
    <submittedName>
        <fullName evidence="1">Uncharacterized protein</fullName>
    </submittedName>
</protein>
<dbReference type="EMBL" id="APPI01000010">
    <property type="protein sequence ID" value="ENV14248.1"/>
    <property type="molecule type" value="Genomic_DNA"/>
</dbReference>
<evidence type="ECO:0000313" key="2">
    <source>
        <dbReference type="Proteomes" id="UP000018438"/>
    </source>
</evidence>
<dbReference type="RefSeq" id="WP_004812475.1">
    <property type="nucleotide sequence ID" value="NZ_KB849450.1"/>
</dbReference>
<dbReference type="AlphaFoldDB" id="N8Y3M8"/>
<reference evidence="1 2" key="1">
    <citation type="submission" date="2013-02" db="EMBL/GenBank/DDBJ databases">
        <title>The Genome Sequence of Acinetobacter schindleri NIPH 900.</title>
        <authorList>
            <consortium name="The Broad Institute Genome Sequencing Platform"/>
            <consortium name="The Broad Institute Genome Sequencing Center for Infectious Disease"/>
            <person name="Cerqueira G."/>
            <person name="Feldgarden M."/>
            <person name="Courvalin P."/>
            <person name="Perichon B."/>
            <person name="Grillot-Courvalin C."/>
            <person name="Clermont D."/>
            <person name="Rocha E."/>
            <person name="Yoon E.-J."/>
            <person name="Nemec A."/>
            <person name="Walker B."/>
            <person name="Young S.K."/>
            <person name="Zeng Q."/>
            <person name="Gargeya S."/>
            <person name="Fitzgerald M."/>
            <person name="Haas B."/>
            <person name="Abouelleil A."/>
            <person name="Alvarado L."/>
            <person name="Arachchi H.M."/>
            <person name="Berlin A.M."/>
            <person name="Chapman S.B."/>
            <person name="Dewar J."/>
            <person name="Goldberg J."/>
            <person name="Griggs A."/>
            <person name="Gujja S."/>
            <person name="Hansen M."/>
            <person name="Howarth C."/>
            <person name="Imamovic A."/>
            <person name="Larimer J."/>
            <person name="McCowan C."/>
            <person name="Murphy C."/>
            <person name="Neiman D."/>
            <person name="Pearson M."/>
            <person name="Priest M."/>
            <person name="Roberts A."/>
            <person name="Saif S."/>
            <person name="Shea T."/>
            <person name="Sisk P."/>
            <person name="Sykes S."/>
            <person name="Wortman J."/>
            <person name="Nusbaum C."/>
            <person name="Birren B."/>
        </authorList>
    </citation>
    <scope>NUCLEOTIDE SEQUENCE [LARGE SCALE GENOMIC DNA]</scope>
    <source>
        <strain evidence="1 2">NIPH 900</strain>
    </source>
</reference>
<gene>
    <name evidence="1" type="ORF">F965_00491</name>
</gene>
<comment type="caution">
    <text evidence="1">The sequence shown here is derived from an EMBL/GenBank/DDBJ whole genome shotgun (WGS) entry which is preliminary data.</text>
</comment>
<dbReference type="PATRIC" id="fig|1217675.3.peg.472"/>
<name>N8Y3M8_9GAMM</name>
<dbReference type="Proteomes" id="UP000018438">
    <property type="component" value="Unassembled WGS sequence"/>
</dbReference>
<proteinExistence type="predicted"/>
<organism evidence="1 2">
    <name type="scientific">Acinetobacter schindleri NIPH 900</name>
    <dbReference type="NCBI Taxonomy" id="1217675"/>
    <lineage>
        <taxon>Bacteria</taxon>
        <taxon>Pseudomonadati</taxon>
        <taxon>Pseudomonadota</taxon>
        <taxon>Gammaproteobacteria</taxon>
        <taxon>Moraxellales</taxon>
        <taxon>Moraxellaceae</taxon>
        <taxon>Acinetobacter</taxon>
    </lineage>
</organism>
<dbReference type="HOGENOM" id="CLU_460528_0_0_6"/>
<accession>N8Y3M8</accession>
<keyword evidence="2" id="KW-1185">Reference proteome</keyword>
<evidence type="ECO:0000313" key="1">
    <source>
        <dbReference type="EMBL" id="ENV14248.1"/>
    </source>
</evidence>
<sequence length="577" mass="61181">MAVLSQETQKTYDAQVASINHCANYYFNNKGEVTGFDSVATVPNERPAVLQDIFDSIDSQYHSKIDAAVRMGVSAYQARNGGELPDASLIASALYAGAEVAKSDGKAFAGFDDISNGAYEQAAVVPAMTVVTIANVIASALPMVAMLPNPTSSARVPVVAVRYTTDSTFAGMEKGDYLDGEGAGKPYAEGRFRFALVAGENKSYSVTARTAYADFKAKTPDANAPLLPFLAGNVSVRINGKEVAHSRGDRNLGVQSGTIALTATNRKAIIGGAEYKVVDSAVNLDTKAISVTLNNALPEGAVIEVYLVADFDAKDANKNHILNPVGVSLAPEYDEIQSVPFVNQITVSFNVQNQIANELGFGFIGSALASMQGKVFLEQNIRLLSEGKERAVYNGRNQTFDVSRGATGNLTAAYNTTGDLIGEVFKFINLAMVQIRQATGGSTVKFDLFVGDKGAVFFSQLPAEKFKSTGLTASYGEIVRIGTLSNGVDVYHSPTAQGVLDETATTAELMLVGRGAEPARNPFVGSITQAPTIREAHKDTREAQFGLHGQMAAELNPIDRYADQVAVITMTNLASIG</sequence>